<feature type="signal peptide" evidence="1">
    <location>
        <begin position="1"/>
        <end position="22"/>
    </location>
</feature>
<evidence type="ECO:0000313" key="2">
    <source>
        <dbReference type="EMBL" id="CRZ12225.1"/>
    </source>
</evidence>
<evidence type="ECO:0000256" key="1">
    <source>
        <dbReference type="SAM" id="SignalP"/>
    </source>
</evidence>
<sequence>MQNQYQIAFVFLPMMMCLRTQGALDQLQQDRFCTSNDATAHSETNGVLEHIEDGVALNNRINDYASRQQKLQFLVTGICVAIYIHGLSPTISSLKDIVSYIMSLLLRRKFLEYRC</sequence>
<dbReference type="EMBL" id="HACM01011783">
    <property type="protein sequence ID" value="CRZ12225.1"/>
    <property type="molecule type" value="Transcribed_RNA"/>
</dbReference>
<keyword evidence="1" id="KW-0732">Signal</keyword>
<organism evidence="2">
    <name type="scientific">Spongospora subterranea</name>
    <dbReference type="NCBI Taxonomy" id="70186"/>
    <lineage>
        <taxon>Eukaryota</taxon>
        <taxon>Sar</taxon>
        <taxon>Rhizaria</taxon>
        <taxon>Endomyxa</taxon>
        <taxon>Phytomyxea</taxon>
        <taxon>Plasmodiophorida</taxon>
        <taxon>Plasmodiophoridae</taxon>
        <taxon>Spongospora</taxon>
    </lineage>
</organism>
<name>A0A0H5RD97_9EUKA</name>
<dbReference type="AlphaFoldDB" id="A0A0H5RD97"/>
<reference evidence="2" key="1">
    <citation type="submission" date="2015-04" db="EMBL/GenBank/DDBJ databases">
        <title>The genome sequence of the plant pathogenic Rhizarian Plasmodiophora brassicae reveals insights in its biotrophic life cycle and the origin of chitin synthesis.</title>
        <authorList>
            <person name="Schwelm A."/>
            <person name="Fogelqvist J."/>
            <person name="Knaust A."/>
            <person name="Julke S."/>
            <person name="Lilja T."/>
            <person name="Dhandapani V."/>
            <person name="Bonilla-Rosso G."/>
            <person name="Karlsson M."/>
            <person name="Shevchenko A."/>
            <person name="Choi S.R."/>
            <person name="Kim H.G."/>
            <person name="Park J.Y."/>
            <person name="Lim Y.P."/>
            <person name="Ludwig-Muller J."/>
            <person name="Dixelius C."/>
        </authorList>
    </citation>
    <scope>NUCLEOTIDE SEQUENCE</scope>
    <source>
        <tissue evidence="2">Potato root galls</tissue>
    </source>
</reference>
<protein>
    <recommendedName>
        <fullName evidence="3">ABC transmembrane type-1 domain-containing protein</fullName>
    </recommendedName>
</protein>
<feature type="chain" id="PRO_5005223259" description="ABC transmembrane type-1 domain-containing protein" evidence="1">
    <location>
        <begin position="23"/>
        <end position="115"/>
    </location>
</feature>
<accession>A0A0H5RD97</accession>
<evidence type="ECO:0008006" key="3">
    <source>
        <dbReference type="Google" id="ProtNLM"/>
    </source>
</evidence>
<proteinExistence type="predicted"/>